<evidence type="ECO:0000313" key="2">
    <source>
        <dbReference type="Proteomes" id="UP000887565"/>
    </source>
</evidence>
<dbReference type="Proteomes" id="UP000887565">
    <property type="component" value="Unplaced"/>
</dbReference>
<evidence type="ECO:0000256" key="1">
    <source>
        <dbReference type="SAM" id="MobiDB-lite"/>
    </source>
</evidence>
<evidence type="ECO:0000313" key="3">
    <source>
        <dbReference type="WBParaSite" id="nRc.2.0.1.t45774-RA"/>
    </source>
</evidence>
<sequence length="274" mass="31506">MDSIAQQQGVTSNNNVENPYTNVQPKKPKKNKKADRKRESRIVTNAKFDNKSQKNANADGKKRKIQKDRLKKKTENNANNFTAILKREIPKKDIITEKEVSSLENANANAKNDEQHGAIERNNFPSTSLNASDEKESLTPSEMPHLKKLTEEYLEILTSHFIVPLTKQSPRFERAIFYCRACDNHINSLHHTVRHIRETGHIKLVRKKSSVELLKIIPEPTQFHYKILHDNLCDLALNNCRPLSDYEKFDAIAAILTTIVRSRILNDNEFTVIN</sequence>
<accession>A0A915L3X0</accession>
<feature type="region of interest" description="Disordered" evidence="1">
    <location>
        <begin position="1"/>
        <end position="74"/>
    </location>
</feature>
<reference evidence="3" key="1">
    <citation type="submission" date="2022-11" db="UniProtKB">
        <authorList>
            <consortium name="WormBaseParasite"/>
        </authorList>
    </citation>
    <scope>IDENTIFICATION</scope>
</reference>
<keyword evidence="2" id="KW-1185">Reference proteome</keyword>
<feature type="compositionally biased region" description="Polar residues" evidence="1">
    <location>
        <begin position="1"/>
        <end position="24"/>
    </location>
</feature>
<dbReference type="AlphaFoldDB" id="A0A915L3X0"/>
<protein>
    <submittedName>
        <fullName evidence="3">RNA uridylyltransferase</fullName>
    </submittedName>
</protein>
<feature type="region of interest" description="Disordered" evidence="1">
    <location>
        <begin position="108"/>
        <end position="141"/>
    </location>
</feature>
<name>A0A915L3X0_ROMCU</name>
<dbReference type="WBParaSite" id="nRc.2.0.1.t45774-RA">
    <property type="protein sequence ID" value="nRc.2.0.1.t45774-RA"/>
    <property type="gene ID" value="nRc.2.0.1.g45774"/>
</dbReference>
<proteinExistence type="predicted"/>
<feature type="compositionally biased region" description="Basic residues" evidence="1">
    <location>
        <begin position="26"/>
        <end position="35"/>
    </location>
</feature>
<organism evidence="2 3">
    <name type="scientific">Romanomermis culicivorax</name>
    <name type="common">Nematode worm</name>
    <dbReference type="NCBI Taxonomy" id="13658"/>
    <lineage>
        <taxon>Eukaryota</taxon>
        <taxon>Metazoa</taxon>
        <taxon>Ecdysozoa</taxon>
        <taxon>Nematoda</taxon>
        <taxon>Enoplea</taxon>
        <taxon>Dorylaimia</taxon>
        <taxon>Mermithida</taxon>
        <taxon>Mermithoidea</taxon>
        <taxon>Mermithidae</taxon>
        <taxon>Romanomermis</taxon>
    </lineage>
</organism>
<feature type="compositionally biased region" description="Basic residues" evidence="1">
    <location>
        <begin position="61"/>
        <end position="72"/>
    </location>
</feature>